<dbReference type="Gene3D" id="3.90.320.10">
    <property type="match status" value="1"/>
</dbReference>
<dbReference type="SUPFAM" id="SSF50249">
    <property type="entry name" value="Nucleic acid-binding proteins"/>
    <property type="match status" value="1"/>
</dbReference>
<dbReference type="AlphaFoldDB" id="A0A075HM63"/>
<dbReference type="Gene3D" id="2.40.50.140">
    <property type="entry name" value="Nucleic acid-binding proteins"/>
    <property type="match status" value="1"/>
</dbReference>
<name>A0A075HM63_9EURY</name>
<proteinExistence type="predicted"/>
<dbReference type="InterPro" id="IPR038726">
    <property type="entry name" value="PDDEXK_AddAB-type"/>
</dbReference>
<dbReference type="EMBL" id="KF901083">
    <property type="protein sequence ID" value="AIF17496.1"/>
    <property type="molecule type" value="Genomic_DNA"/>
</dbReference>
<protein>
    <recommendedName>
        <fullName evidence="1">PD-(D/E)XK endonuclease-like domain-containing protein</fullName>
    </recommendedName>
</protein>
<dbReference type="InterPro" id="IPR012340">
    <property type="entry name" value="NA-bd_OB-fold"/>
</dbReference>
<evidence type="ECO:0000313" key="2">
    <source>
        <dbReference type="EMBL" id="AIF17496.1"/>
    </source>
</evidence>
<organism evidence="2">
    <name type="scientific">uncultured marine group II/III euryarchaeote KM3_77_F03</name>
    <dbReference type="NCBI Taxonomy" id="1456511"/>
    <lineage>
        <taxon>Archaea</taxon>
        <taxon>Methanobacteriati</taxon>
        <taxon>Methanobacteriota</taxon>
        <taxon>environmental samples</taxon>
    </lineage>
</organism>
<dbReference type="InterPro" id="IPR011604">
    <property type="entry name" value="PDDEXK-like_dom_sf"/>
</dbReference>
<feature type="domain" description="PD-(D/E)XK endonuclease-like" evidence="1">
    <location>
        <begin position="247"/>
        <end position="386"/>
    </location>
</feature>
<reference evidence="2" key="1">
    <citation type="journal article" date="2014" name="Genome Biol. Evol.">
        <title>Pangenome evidence for extensive interdomain horizontal transfer affecting lineage core and shell genes in uncultured planktonic thaumarchaeota and euryarchaeota.</title>
        <authorList>
            <person name="Deschamps P."/>
            <person name="Zivanovic Y."/>
            <person name="Moreira D."/>
            <person name="Rodriguez-Valera F."/>
            <person name="Lopez-Garcia P."/>
        </authorList>
    </citation>
    <scope>NUCLEOTIDE SEQUENCE</scope>
</reference>
<evidence type="ECO:0000259" key="1">
    <source>
        <dbReference type="Pfam" id="PF12705"/>
    </source>
</evidence>
<accession>A0A075HM63</accession>
<dbReference type="Pfam" id="PF12705">
    <property type="entry name" value="PDDEXK_1"/>
    <property type="match status" value="1"/>
</dbReference>
<sequence>MGNPESAGVNRYRRLSASQVILWKSCNRLWYYTYIERLKSPLPPQIIRGNAVEECICRVLRDSPALVTADAADEMTSPLLEDGSPAYDNPLAWPAPTLVELTEDQWPTDRDSLEAWAMARADVHFEACWEAAVLDWESIPNRVGSVDAADPDEGLAMTRAGLRLHLDQVQACIEANGGPGLTDWRKGGSRGDWPAPDGFPRVWDEVHPAARDSEITWCEAWEIARPWFVDPDAGQFKLTTSHPDEWFQGEYDMVYDWTGKIRIIDLKASIGKGDRSGGYIEQLRLYGWLWWETHGHADEVEALEIWYLGPGTVKDVPRPSAEELETLTEELSELYQKIHSRDPSIDECPPEPAPLRYFDEGGIPSATPVDPDPRARCIRCELRGVCEGSEHDLELPLERSIDRFGHKWPVTPLGEIVTRVSVVGEVSGLRGPNLTAADDGTVDLSFTLQEGYDRAKVQPSRYGSPTDVTRSIRDGSRVRIDNAMASVWRGEVVLDLDAKSSVEIADDSDSAPIVDVETKVNAVGRVWAINAFPDGVGVTRWSVTIVDQTGSAGVVAFKQFIPIAAAGVSRGDEIAILNGEIGEFNGQPQVRIGPGGRLVLLREASKVPDF</sequence>